<proteinExistence type="predicted"/>
<evidence type="ECO:0000313" key="2">
    <source>
        <dbReference type="Proteomes" id="UP000477543"/>
    </source>
</evidence>
<feature type="non-terminal residue" evidence="1">
    <location>
        <position position="50"/>
    </location>
</feature>
<organism evidence="1 2">
    <name type="scientific">Glutamicibacter soli</name>
    <dbReference type="NCBI Taxonomy" id="453836"/>
    <lineage>
        <taxon>Bacteria</taxon>
        <taxon>Bacillati</taxon>
        <taxon>Actinomycetota</taxon>
        <taxon>Actinomycetes</taxon>
        <taxon>Micrococcales</taxon>
        <taxon>Micrococcaceae</taxon>
        <taxon>Glutamicibacter</taxon>
    </lineage>
</organism>
<name>A0A6L9GBR9_9MICC</name>
<accession>A0A6L9GBR9</accession>
<dbReference type="Proteomes" id="UP000477543">
    <property type="component" value="Unassembled WGS sequence"/>
</dbReference>
<sequence length="50" mass="5771">MLDFAKSLPEDPDELRRFTALLLAEVKSQAMLIEKLRHQLAGHRSHRFGP</sequence>
<evidence type="ECO:0000313" key="1">
    <source>
        <dbReference type="EMBL" id="NAZ17960.1"/>
    </source>
</evidence>
<dbReference type="AlphaFoldDB" id="A0A6L9GBR9"/>
<evidence type="ECO:0008006" key="3">
    <source>
        <dbReference type="Google" id="ProtNLM"/>
    </source>
</evidence>
<dbReference type="EMBL" id="WYDN01000068">
    <property type="protein sequence ID" value="NAZ17960.1"/>
    <property type="molecule type" value="Genomic_DNA"/>
</dbReference>
<comment type="caution">
    <text evidence="1">The sequence shown here is derived from an EMBL/GenBank/DDBJ whole genome shotgun (WGS) entry which is preliminary data.</text>
</comment>
<reference evidence="1 2" key="1">
    <citation type="submission" date="2020-01" db="EMBL/GenBank/DDBJ databases">
        <title>Glutamicibacter soli M275.</title>
        <authorList>
            <person name="Meng X."/>
        </authorList>
    </citation>
    <scope>NUCLEOTIDE SEQUENCE [LARGE SCALE GENOMIC DNA]</scope>
    <source>
        <strain evidence="1 2">M275</strain>
    </source>
</reference>
<protein>
    <recommendedName>
        <fullName evidence="3">IS66 family transposase</fullName>
    </recommendedName>
</protein>
<gene>
    <name evidence="1" type="ORF">GT020_18190</name>
</gene>